<gene>
    <name evidence="3" type="ORF">ALC56_13182</name>
</gene>
<evidence type="ECO:0000256" key="1">
    <source>
        <dbReference type="SAM" id="MobiDB-lite"/>
    </source>
</evidence>
<sequence length="187" mass="21489">MRQKDGVVWIWQAVCQCPAILPCCSRPCFLAAENTIRQSDLCAACQTAKTKYKNYFARDSTLYSKDVLANIYIYPLVDMIYLSIYIIYLVIYVLFFCKSGHSVHAHGRHAKVRDQACFVIVQELSPFALWIGLSKVPPCPCMKFQIRNFFDGARHAEGRDVEKDMGHEREGGREREDKVVVAEKERN</sequence>
<keyword evidence="4" id="KW-1185">Reference proteome</keyword>
<evidence type="ECO:0000256" key="2">
    <source>
        <dbReference type="SAM" id="Phobius"/>
    </source>
</evidence>
<keyword evidence="2" id="KW-1133">Transmembrane helix</keyword>
<keyword evidence="2" id="KW-0472">Membrane</keyword>
<proteinExistence type="predicted"/>
<name>A0A195EVN9_9HYME</name>
<feature type="transmembrane region" description="Helical" evidence="2">
    <location>
        <begin position="71"/>
        <end position="95"/>
    </location>
</feature>
<feature type="region of interest" description="Disordered" evidence="1">
    <location>
        <begin position="160"/>
        <end position="187"/>
    </location>
</feature>
<accession>A0A195EVN9</accession>
<keyword evidence="2" id="KW-0812">Transmembrane</keyword>
<organism evidence="3 4">
    <name type="scientific">Trachymyrmex septentrionalis</name>
    <dbReference type="NCBI Taxonomy" id="34720"/>
    <lineage>
        <taxon>Eukaryota</taxon>
        <taxon>Metazoa</taxon>
        <taxon>Ecdysozoa</taxon>
        <taxon>Arthropoda</taxon>
        <taxon>Hexapoda</taxon>
        <taxon>Insecta</taxon>
        <taxon>Pterygota</taxon>
        <taxon>Neoptera</taxon>
        <taxon>Endopterygota</taxon>
        <taxon>Hymenoptera</taxon>
        <taxon>Apocrita</taxon>
        <taxon>Aculeata</taxon>
        <taxon>Formicoidea</taxon>
        <taxon>Formicidae</taxon>
        <taxon>Myrmicinae</taxon>
        <taxon>Trachymyrmex</taxon>
    </lineage>
</organism>
<reference evidence="3 4" key="1">
    <citation type="submission" date="2016-03" db="EMBL/GenBank/DDBJ databases">
        <title>Trachymyrmex septentrionalis WGS genome.</title>
        <authorList>
            <person name="Nygaard S."/>
            <person name="Hu H."/>
            <person name="Boomsma J."/>
            <person name="Zhang G."/>
        </authorList>
    </citation>
    <scope>NUCLEOTIDE SEQUENCE [LARGE SCALE GENOMIC DNA]</scope>
    <source>
        <strain evidence="3">Tsep2-gDNA-1</strain>
        <tissue evidence="3">Whole body</tissue>
    </source>
</reference>
<dbReference type="AlphaFoldDB" id="A0A195EVN9"/>
<dbReference type="Proteomes" id="UP000078541">
    <property type="component" value="Unassembled WGS sequence"/>
</dbReference>
<evidence type="ECO:0000313" key="3">
    <source>
        <dbReference type="EMBL" id="KYN32325.1"/>
    </source>
</evidence>
<protein>
    <submittedName>
        <fullName evidence="3">Uncharacterized protein</fullName>
    </submittedName>
</protein>
<dbReference type="EMBL" id="KQ981953">
    <property type="protein sequence ID" value="KYN32325.1"/>
    <property type="molecule type" value="Genomic_DNA"/>
</dbReference>
<evidence type="ECO:0000313" key="4">
    <source>
        <dbReference type="Proteomes" id="UP000078541"/>
    </source>
</evidence>